<sequence>MFGAGIFLVSAFFVFAQTIDTAPSQAVFDDLSKLTGQEVTRLEQAKAICNVEQFITGCAEIGKKHGLYTADEQKQVDSVLSELKGKIVDDLQKCSTEECLVTVASQLARSFSSKNPTLARQLDLTVAKVEEKKIIVETAKEIGITFEQCRTMDPETASVELLRSCARLAKDSRIQRYIPEDAQRLAKTSDASLDLQEALRKGEYQCGDNTLDGCGNFCLNPTVSGTSAIPQICRQIAEKFFGKDGVKTLENAYIKVNSSSDYYKKKAEAVTFRTQDGRLLTNPADIGRYMEGEMRKGNVEAIEQGMDFMVTRGFVQLEDRDFALKMVRKAREQGGEIDFDRCEVDPGACQNFVPEDQREEFNAMGEVRRIMDDEMRKLGIPSSDACENNPQYGEACVKAARAALPQIEKIAEKLPSARYIIEDIRRHISFSDNAFEARRRVEEEFRRTDGGINIGDKVFNNFTDMETFCRDNGSLCLTEAAKKGFINKDYAASRYENTFELRSVTGRALPPGQVSGFTAPEPGFGQPQGFDKEKALKQFQSWLDNPVGPPPVPAHQGTPYQPFGPNFPQQPDGQFYPQPSFCPVYAVPPCPTGQYRPESRDERGCPSVSACIPFSQTLPQQPSQPAQPICPQNQYWNGNSCVNSTVQCPVGQYWFVPSGNYNDDRGTGYCRSNEQPIVEPTTGVCTQELINLLGTGCHSMDNAFFDTPMTKYVFPGSSAVNNCSSNYIRNCTVGYTSPGQKEQIWNSLGLRSYIRNDADPARIESLKQVCTSVPSGSNVWLSESGNSTSPDFGMPSAEKCRATISCASDQWWNGTACVSSTTTTCPSGQYWNGTVCVSSTTTYTDCVSKYGSGWHTMDTASGVCFDTNMTQYRAVNGTLYQCSTTPATGCSSTTTTTSTTCPSGQYWNGTACVNSTTTITSSSCPSFAHEMSGYCMLNNDSTRCAEYPNASTEGGYTAVVCQQRQGTTTTTSTTCPSGQYWDGTACVTSTTTTTTTTCPSGQYWDGTACVSSTTTTTACNNNSVCDSGESSGSCPSDCSTTTTTSGCSTPSNCFDSAICTSSGWYWYNSGCWSSPQSSTPTTTTCPTGQYWDGTACVSSTPPSSFLPSSPCPNNHSWNGSYCVVRKQSIAHFFSQMRTSGRQFVGAIGAIFEWK</sequence>
<feature type="chain" id="PRO_5009517468" description="DUF5667 domain-containing protein" evidence="1">
    <location>
        <begin position="17"/>
        <end position="1154"/>
    </location>
</feature>
<evidence type="ECO:0000313" key="3">
    <source>
        <dbReference type="Proteomes" id="UP000176431"/>
    </source>
</evidence>
<proteinExistence type="predicted"/>
<gene>
    <name evidence="2" type="ORF">A2819_00235</name>
</gene>
<evidence type="ECO:0008006" key="4">
    <source>
        <dbReference type="Google" id="ProtNLM"/>
    </source>
</evidence>
<dbReference type="Proteomes" id="UP000176431">
    <property type="component" value="Unassembled WGS sequence"/>
</dbReference>
<protein>
    <recommendedName>
        <fullName evidence="4">DUF5667 domain-containing protein</fullName>
    </recommendedName>
</protein>
<comment type="caution">
    <text evidence="2">The sequence shown here is derived from an EMBL/GenBank/DDBJ whole genome shotgun (WGS) entry which is preliminary data.</text>
</comment>
<feature type="signal peptide" evidence="1">
    <location>
        <begin position="1"/>
        <end position="16"/>
    </location>
</feature>
<dbReference type="AlphaFoldDB" id="A0A1F5B3X5"/>
<keyword evidence="1" id="KW-0732">Signal</keyword>
<accession>A0A1F5B3X5</accession>
<reference evidence="2 3" key="1">
    <citation type="journal article" date="2016" name="Nat. Commun.">
        <title>Thousands of microbial genomes shed light on interconnected biogeochemical processes in an aquifer system.</title>
        <authorList>
            <person name="Anantharaman K."/>
            <person name="Brown C.T."/>
            <person name="Hug L.A."/>
            <person name="Sharon I."/>
            <person name="Castelle C.J."/>
            <person name="Probst A.J."/>
            <person name="Thomas B.C."/>
            <person name="Singh A."/>
            <person name="Wilkins M.J."/>
            <person name="Karaoz U."/>
            <person name="Brodie E.L."/>
            <person name="Williams K.H."/>
            <person name="Hubbard S.S."/>
            <person name="Banfield J.F."/>
        </authorList>
    </citation>
    <scope>NUCLEOTIDE SEQUENCE [LARGE SCALE GENOMIC DNA]</scope>
</reference>
<name>A0A1F5B3X5_9BACT</name>
<evidence type="ECO:0000256" key="1">
    <source>
        <dbReference type="SAM" id="SignalP"/>
    </source>
</evidence>
<organism evidence="2 3">
    <name type="scientific">Candidatus Azambacteria bacterium RIFCSPHIGHO2_01_FULL_40_24</name>
    <dbReference type="NCBI Taxonomy" id="1797301"/>
    <lineage>
        <taxon>Bacteria</taxon>
        <taxon>Candidatus Azamiibacteriota</taxon>
    </lineage>
</organism>
<dbReference type="EMBL" id="MEYK01000015">
    <property type="protein sequence ID" value="OGD25298.1"/>
    <property type="molecule type" value="Genomic_DNA"/>
</dbReference>
<evidence type="ECO:0000313" key="2">
    <source>
        <dbReference type="EMBL" id="OGD25298.1"/>
    </source>
</evidence>